<evidence type="ECO:0000313" key="2">
    <source>
        <dbReference type="Proteomes" id="UP000827892"/>
    </source>
</evidence>
<evidence type="ECO:0000313" key="1">
    <source>
        <dbReference type="EMBL" id="ULU10981.1"/>
    </source>
</evidence>
<name>A0AAE9IY70_CAEBR</name>
<dbReference type="Proteomes" id="UP000827892">
    <property type="component" value="Chromosome I"/>
</dbReference>
<dbReference type="EMBL" id="CP090891">
    <property type="protein sequence ID" value="ULU10981.1"/>
    <property type="molecule type" value="Genomic_DNA"/>
</dbReference>
<reference evidence="1 2" key="1">
    <citation type="submission" date="2022-05" db="EMBL/GenBank/DDBJ databases">
        <title>Chromosome-level reference genomes for two strains of Caenorhabditis briggsae: an improved platform for comparative genomics.</title>
        <authorList>
            <person name="Stevens L."/>
            <person name="Andersen E.C."/>
        </authorList>
    </citation>
    <scope>NUCLEOTIDE SEQUENCE [LARGE SCALE GENOMIC DNA]</scope>
    <source>
        <strain evidence="1">QX1410_ONT</strain>
        <tissue evidence="1">Whole-organism</tissue>
    </source>
</reference>
<gene>
    <name evidence="1" type="ORF">L3Y34_014888</name>
</gene>
<accession>A0AAE9IY70</accession>
<proteinExistence type="predicted"/>
<dbReference type="AlphaFoldDB" id="A0AAE9IY70"/>
<organism evidence="1 2">
    <name type="scientific">Caenorhabditis briggsae</name>
    <dbReference type="NCBI Taxonomy" id="6238"/>
    <lineage>
        <taxon>Eukaryota</taxon>
        <taxon>Metazoa</taxon>
        <taxon>Ecdysozoa</taxon>
        <taxon>Nematoda</taxon>
        <taxon>Chromadorea</taxon>
        <taxon>Rhabditida</taxon>
        <taxon>Rhabditina</taxon>
        <taxon>Rhabditomorpha</taxon>
        <taxon>Rhabditoidea</taxon>
        <taxon>Rhabditidae</taxon>
        <taxon>Peloderinae</taxon>
        <taxon>Caenorhabditis</taxon>
    </lineage>
</organism>
<protein>
    <submittedName>
        <fullName evidence="1">Uncharacterized protein</fullName>
    </submittedName>
</protein>
<sequence length="122" mass="14139">MGEGCTVEKLKKWPGDKCRKLYSGGSTATVLSKESQEILNFLVSPLSTPEKKRLRKRKEEKLERFQSEVSNSLISRKFPADNFCQSLLTEILQRLLLPHLDRHRKRQKLTEVEASTPFQPIR</sequence>